<dbReference type="InterPro" id="IPR027417">
    <property type="entry name" value="P-loop_NTPase"/>
</dbReference>
<dbReference type="GO" id="GO:0005886">
    <property type="term" value="C:plasma membrane"/>
    <property type="evidence" value="ECO:0007669"/>
    <property type="project" value="UniProtKB-SubCell"/>
</dbReference>
<evidence type="ECO:0000259" key="9">
    <source>
        <dbReference type="PROSITE" id="PS50823"/>
    </source>
</evidence>
<dbReference type="InterPro" id="IPR004044">
    <property type="entry name" value="KH_dom_type_2"/>
</dbReference>
<organism evidence="11 12">
    <name type="scientific">Terricaulis silvestris</name>
    <dbReference type="NCBI Taxonomy" id="2686094"/>
    <lineage>
        <taxon>Bacteria</taxon>
        <taxon>Pseudomonadati</taxon>
        <taxon>Pseudomonadota</taxon>
        <taxon>Alphaproteobacteria</taxon>
        <taxon>Caulobacterales</taxon>
        <taxon>Caulobacteraceae</taxon>
        <taxon>Terricaulis</taxon>
    </lineage>
</organism>
<comment type="subcellular location">
    <subcellularLocation>
        <location evidence="6">Cytoplasm</location>
    </subcellularLocation>
    <subcellularLocation>
        <location evidence="6">Cell membrane</location>
        <topology evidence="6">Peripheral membrane protein</topology>
    </subcellularLocation>
</comment>
<keyword evidence="6" id="KW-1003">Cell membrane</keyword>
<dbReference type="CDD" id="cd04163">
    <property type="entry name" value="Era"/>
    <property type="match status" value="1"/>
</dbReference>
<keyword evidence="3 6" id="KW-0547">Nucleotide-binding</keyword>
<feature type="binding site" evidence="6">
    <location>
        <begin position="134"/>
        <end position="137"/>
    </location>
    <ligand>
        <name>GTP</name>
        <dbReference type="ChEBI" id="CHEBI:37565"/>
    </ligand>
</feature>
<dbReference type="InterPro" id="IPR015946">
    <property type="entry name" value="KH_dom-like_a/b"/>
</dbReference>
<dbReference type="PANTHER" id="PTHR42698">
    <property type="entry name" value="GTPASE ERA"/>
    <property type="match status" value="1"/>
</dbReference>
<dbReference type="GO" id="GO:0003924">
    <property type="term" value="F:GTPase activity"/>
    <property type="evidence" value="ECO:0007669"/>
    <property type="project" value="UniProtKB-UniRule"/>
</dbReference>
<gene>
    <name evidence="6 11" type="primary">era</name>
    <name evidence="11" type="ORF">DSM104635_02164</name>
</gene>
<comment type="similarity">
    <text evidence="1 6 7 8">Belongs to the TRAFAC class TrmE-Era-EngA-EngB-Septin-like GTPase superfamily. Era GTPase family.</text>
</comment>
<dbReference type="HAMAP" id="MF_00367">
    <property type="entry name" value="GTPase_Era"/>
    <property type="match status" value="1"/>
</dbReference>
<dbReference type="AlphaFoldDB" id="A0A6I6MJA6"/>
<dbReference type="InterPro" id="IPR005225">
    <property type="entry name" value="Small_GTP-bd"/>
</dbReference>
<dbReference type="NCBIfam" id="NF000908">
    <property type="entry name" value="PRK00089.1"/>
    <property type="match status" value="1"/>
</dbReference>
<accession>A0A6I6MJA6</accession>
<keyword evidence="4 6" id="KW-0694">RNA-binding</keyword>
<dbReference type="InterPro" id="IPR006073">
    <property type="entry name" value="GTP-bd"/>
</dbReference>
<evidence type="ECO:0000256" key="4">
    <source>
        <dbReference type="ARBA" id="ARBA00022884"/>
    </source>
</evidence>
<dbReference type="NCBIfam" id="TIGR00436">
    <property type="entry name" value="era"/>
    <property type="match status" value="1"/>
</dbReference>
<dbReference type="InterPro" id="IPR030388">
    <property type="entry name" value="G_ERA_dom"/>
</dbReference>
<keyword evidence="6" id="KW-0472">Membrane</keyword>
<dbReference type="InterPro" id="IPR009019">
    <property type="entry name" value="KH_sf_prok-type"/>
</dbReference>
<proteinExistence type="inferred from homology"/>
<evidence type="ECO:0000256" key="5">
    <source>
        <dbReference type="ARBA" id="ARBA00023134"/>
    </source>
</evidence>
<reference evidence="12" key="1">
    <citation type="submission" date="2019-12" db="EMBL/GenBank/DDBJ databases">
        <title>Complete genome of Terracaulis silvestris 0127_4.</title>
        <authorList>
            <person name="Vieira S."/>
            <person name="Riedel T."/>
            <person name="Sproer C."/>
            <person name="Pascual J."/>
            <person name="Boedeker C."/>
            <person name="Overmann J."/>
        </authorList>
    </citation>
    <scope>NUCLEOTIDE SEQUENCE [LARGE SCALE GENOMIC DNA]</scope>
    <source>
        <strain evidence="12">0127_4</strain>
    </source>
</reference>
<dbReference type="CDD" id="cd22534">
    <property type="entry name" value="KH-II_Era"/>
    <property type="match status" value="1"/>
</dbReference>
<dbReference type="GO" id="GO:0000028">
    <property type="term" value="P:ribosomal small subunit assembly"/>
    <property type="evidence" value="ECO:0007669"/>
    <property type="project" value="TreeGrafter"/>
</dbReference>
<keyword evidence="6" id="KW-0690">Ribosome biogenesis</keyword>
<protein>
    <recommendedName>
        <fullName evidence="2 6">GTPase Era</fullName>
    </recommendedName>
</protein>
<keyword evidence="6" id="KW-0699">rRNA-binding</keyword>
<comment type="subunit">
    <text evidence="6">Monomer.</text>
</comment>
<dbReference type="PRINTS" id="PR00326">
    <property type="entry name" value="GTP1OBG"/>
</dbReference>
<dbReference type="GO" id="GO:0070181">
    <property type="term" value="F:small ribosomal subunit rRNA binding"/>
    <property type="evidence" value="ECO:0007669"/>
    <property type="project" value="UniProtKB-UniRule"/>
</dbReference>
<dbReference type="PROSITE" id="PS50823">
    <property type="entry name" value="KH_TYPE_2"/>
    <property type="match status" value="1"/>
</dbReference>
<feature type="binding site" evidence="6">
    <location>
        <begin position="13"/>
        <end position="20"/>
    </location>
    <ligand>
        <name>GTP</name>
        <dbReference type="ChEBI" id="CHEBI:37565"/>
    </ligand>
</feature>
<feature type="domain" description="KH type-2" evidence="9">
    <location>
        <begin position="215"/>
        <end position="292"/>
    </location>
</feature>
<evidence type="ECO:0000256" key="1">
    <source>
        <dbReference type="ARBA" id="ARBA00007921"/>
    </source>
</evidence>
<feature type="domain" description="Era-type G" evidence="10">
    <location>
        <begin position="5"/>
        <end position="184"/>
    </location>
</feature>
<feature type="region of interest" description="G2" evidence="7">
    <location>
        <begin position="39"/>
        <end position="43"/>
    </location>
</feature>
<dbReference type="Proteomes" id="UP000431269">
    <property type="component" value="Chromosome"/>
</dbReference>
<evidence type="ECO:0000259" key="10">
    <source>
        <dbReference type="PROSITE" id="PS51713"/>
    </source>
</evidence>
<feature type="region of interest" description="G5" evidence="7">
    <location>
        <begin position="163"/>
        <end position="165"/>
    </location>
</feature>
<dbReference type="Gene3D" id="3.40.50.300">
    <property type="entry name" value="P-loop containing nucleotide triphosphate hydrolases"/>
    <property type="match status" value="1"/>
</dbReference>
<evidence type="ECO:0000313" key="12">
    <source>
        <dbReference type="Proteomes" id="UP000431269"/>
    </source>
</evidence>
<dbReference type="GO" id="GO:0005525">
    <property type="term" value="F:GTP binding"/>
    <property type="evidence" value="ECO:0007669"/>
    <property type="project" value="UniProtKB-UniRule"/>
</dbReference>
<dbReference type="GO" id="GO:0043024">
    <property type="term" value="F:ribosomal small subunit binding"/>
    <property type="evidence" value="ECO:0007669"/>
    <property type="project" value="TreeGrafter"/>
</dbReference>
<keyword evidence="12" id="KW-1185">Reference proteome</keyword>
<evidence type="ECO:0000313" key="11">
    <source>
        <dbReference type="EMBL" id="QGZ95315.1"/>
    </source>
</evidence>
<dbReference type="SUPFAM" id="SSF52540">
    <property type="entry name" value="P-loop containing nucleoside triphosphate hydrolases"/>
    <property type="match status" value="1"/>
</dbReference>
<dbReference type="PROSITE" id="PS51713">
    <property type="entry name" value="G_ERA"/>
    <property type="match status" value="1"/>
</dbReference>
<evidence type="ECO:0000256" key="2">
    <source>
        <dbReference type="ARBA" id="ARBA00020484"/>
    </source>
</evidence>
<feature type="region of interest" description="G4" evidence="7">
    <location>
        <begin position="134"/>
        <end position="137"/>
    </location>
</feature>
<evidence type="ECO:0000256" key="3">
    <source>
        <dbReference type="ARBA" id="ARBA00022741"/>
    </source>
</evidence>
<feature type="region of interest" description="G3" evidence="7">
    <location>
        <begin position="60"/>
        <end position="63"/>
    </location>
</feature>
<evidence type="ECO:0000256" key="6">
    <source>
        <dbReference type="HAMAP-Rule" id="MF_00367"/>
    </source>
</evidence>
<dbReference type="Pfam" id="PF07650">
    <property type="entry name" value="KH_2"/>
    <property type="match status" value="1"/>
</dbReference>
<dbReference type="KEGG" id="tsv:DSM104635_02164"/>
<dbReference type="Pfam" id="PF01926">
    <property type="entry name" value="MMR_HSR1"/>
    <property type="match status" value="1"/>
</dbReference>
<keyword evidence="6" id="KW-0963">Cytoplasm</keyword>
<dbReference type="Gene3D" id="3.30.300.20">
    <property type="match status" value="1"/>
</dbReference>
<dbReference type="PANTHER" id="PTHR42698:SF1">
    <property type="entry name" value="GTPASE ERA, MITOCHONDRIAL"/>
    <property type="match status" value="1"/>
</dbReference>
<dbReference type="GO" id="GO:0005829">
    <property type="term" value="C:cytosol"/>
    <property type="evidence" value="ECO:0007669"/>
    <property type="project" value="TreeGrafter"/>
</dbReference>
<dbReference type="SUPFAM" id="SSF54814">
    <property type="entry name" value="Prokaryotic type KH domain (KH-domain type II)"/>
    <property type="match status" value="1"/>
</dbReference>
<name>A0A6I6MJA6_9CAUL</name>
<dbReference type="RefSeq" id="WP_158766186.1">
    <property type="nucleotide sequence ID" value="NZ_CP047045.1"/>
</dbReference>
<feature type="binding site" evidence="6">
    <location>
        <begin position="60"/>
        <end position="64"/>
    </location>
    <ligand>
        <name>GTP</name>
        <dbReference type="ChEBI" id="CHEBI:37565"/>
    </ligand>
</feature>
<sequence>MAERRCGVVAVLGAPNAGKSTLVNSIVGAKVAAVTQKVQTTRALVRGIAMRDQVQLILIDTPGVFAPKRRLDRAMVAAAWSALEGADAIVHVVDSPAHAPDGAKKGADAHSVQDTASITRALKERDTPSILALNKTDAIARPALLEITRDLVEQGLYTDVFMISARKGEGVDDLARTLVDRAPEGPWLFPEDQTMDAPARVLASEITREKAFLRLHEELPYELTVETETWEERKDGSAKIDQTIFVSRESQRKIAIGAKGQTIKTIGELARKEMEEAFDRRIHLFLHVKVREGWTEERALYQRLGLDYEA</sequence>
<evidence type="ECO:0000256" key="8">
    <source>
        <dbReference type="RuleBase" id="RU003761"/>
    </source>
</evidence>
<keyword evidence="5 6" id="KW-0342">GTP-binding</keyword>
<dbReference type="NCBIfam" id="TIGR00231">
    <property type="entry name" value="small_GTP"/>
    <property type="match status" value="1"/>
</dbReference>
<comment type="function">
    <text evidence="6">An essential GTPase that binds both GDP and GTP, with rapid nucleotide exchange. Plays a role in 16S rRNA processing and 30S ribosomal subunit biogenesis and possibly also in cell cycle regulation and energy metabolism.</text>
</comment>
<evidence type="ECO:0000256" key="7">
    <source>
        <dbReference type="PROSITE-ProRule" id="PRU01050"/>
    </source>
</evidence>
<dbReference type="InterPro" id="IPR005662">
    <property type="entry name" value="GTPase_Era-like"/>
</dbReference>
<dbReference type="EMBL" id="CP047045">
    <property type="protein sequence ID" value="QGZ95315.1"/>
    <property type="molecule type" value="Genomic_DNA"/>
</dbReference>
<feature type="region of interest" description="G1" evidence="7">
    <location>
        <begin position="13"/>
        <end position="20"/>
    </location>
</feature>